<evidence type="ECO:0008006" key="3">
    <source>
        <dbReference type="Google" id="ProtNLM"/>
    </source>
</evidence>
<keyword evidence="2" id="KW-1185">Reference proteome</keyword>
<dbReference type="InterPro" id="IPR045444">
    <property type="entry name" value="DUF6503"/>
</dbReference>
<sequence>MDRAQFNKNVTIIGFLKFNLAVQNAIEMKKYLIVVLVGTLSSFTIYNQLQVQEIVDKAIENAGGSRYDHAVIHFTFRGKQYSSKRDGGTYQLERFVEGSEGVIHDVVSNSGLERTIENCKVKVADSLITKISDGVNSVHYFAGLPFGLNADAVNKELVGESTVLGKRYYKIKVTFDQEGGGTDFEDEFLYWIHKDNFTIDYLAYKYAVNEGGIRFREAYNPRVVNGIRFVDYSNYKTDDLKTPLSDLDQLFENKKLKLLSKIALEDIYVYIDKVAAN</sequence>
<dbReference type="EMBL" id="FQYP01000005">
    <property type="protein sequence ID" value="SHJ04855.1"/>
    <property type="molecule type" value="Genomic_DNA"/>
</dbReference>
<organism evidence="1 2">
    <name type="scientific">Aquimarina spongiae</name>
    <dbReference type="NCBI Taxonomy" id="570521"/>
    <lineage>
        <taxon>Bacteria</taxon>
        <taxon>Pseudomonadati</taxon>
        <taxon>Bacteroidota</taxon>
        <taxon>Flavobacteriia</taxon>
        <taxon>Flavobacteriales</taxon>
        <taxon>Flavobacteriaceae</taxon>
        <taxon>Aquimarina</taxon>
    </lineage>
</organism>
<evidence type="ECO:0000313" key="1">
    <source>
        <dbReference type="EMBL" id="SHJ04855.1"/>
    </source>
</evidence>
<protein>
    <recommendedName>
        <fullName evidence="3">Deoxyribose-phosphate aldolase</fullName>
    </recommendedName>
</protein>
<dbReference type="AlphaFoldDB" id="A0A1M6G4A3"/>
<name>A0A1M6G4A3_9FLAO</name>
<gene>
    <name evidence="1" type="ORF">SAMN04488508_10570</name>
</gene>
<evidence type="ECO:0000313" key="2">
    <source>
        <dbReference type="Proteomes" id="UP000184432"/>
    </source>
</evidence>
<dbReference type="STRING" id="570521.SAMN04488508_10570"/>
<dbReference type="Pfam" id="PF20113">
    <property type="entry name" value="DUF6503"/>
    <property type="match status" value="1"/>
</dbReference>
<reference evidence="2" key="1">
    <citation type="submission" date="2016-11" db="EMBL/GenBank/DDBJ databases">
        <authorList>
            <person name="Varghese N."/>
            <person name="Submissions S."/>
        </authorList>
    </citation>
    <scope>NUCLEOTIDE SEQUENCE [LARGE SCALE GENOMIC DNA]</scope>
    <source>
        <strain evidence="2">DSM 22623</strain>
    </source>
</reference>
<proteinExistence type="predicted"/>
<dbReference type="Proteomes" id="UP000184432">
    <property type="component" value="Unassembled WGS sequence"/>
</dbReference>
<accession>A0A1M6G4A3</accession>